<feature type="compositionally biased region" description="Low complexity" evidence="7">
    <location>
        <begin position="23"/>
        <end position="38"/>
    </location>
</feature>
<keyword evidence="4" id="KW-0804">Transcription</keyword>
<evidence type="ECO:0000256" key="5">
    <source>
        <dbReference type="ARBA" id="ARBA00023242"/>
    </source>
</evidence>
<evidence type="ECO:0000256" key="7">
    <source>
        <dbReference type="SAM" id="MobiDB-lite"/>
    </source>
</evidence>
<accession>A0A9P8A7Z3</accession>
<evidence type="ECO:0000256" key="6">
    <source>
        <dbReference type="SAM" id="Coils"/>
    </source>
</evidence>
<feature type="compositionally biased region" description="Low complexity" evidence="7">
    <location>
        <begin position="101"/>
        <end position="116"/>
    </location>
</feature>
<sequence length="386" mass="42810">MPPSVPKAMLSSSSTSESRHHSSSNSNLVHSSSSTHTSSAHRNHSPSTTAVVPSKKLTTSSSSSSLTAAGSKSLRLHTSHSSGVKENRRSNSKQPPLGASPAVPATTTATAHGHGATTVNSTTYYYDHAHSESEDSYIAGGGFISEMDEHDSAFDGAMEYDEEDGRSLLGDDFDASSDVAVEVKDTKEKRRSQFQERLLKLELEFEENKQTIFSYQMARYKEEMDAILNGVHPDFHDQLQDLAEARDAAIASARLYRDYQFECAQQAYELETEMAEDEYMNEREGLREKMLAVIDNKRRALRDDKENLDIANDFALEPVSRAHHTRKLRKRVPETEINKGPKRKANMPAPVRWVAVDSDALEDLNSMRKVVPSGTTTKKTGTVKKK</sequence>
<keyword evidence="2" id="KW-0678">Repressor</keyword>
<evidence type="ECO:0000313" key="8">
    <source>
        <dbReference type="EMBL" id="KAG9325385.1"/>
    </source>
</evidence>
<feature type="region of interest" description="Disordered" evidence="7">
    <location>
        <begin position="1"/>
        <end position="116"/>
    </location>
</feature>
<proteinExistence type="predicted"/>
<keyword evidence="3" id="KW-0805">Transcription regulation</keyword>
<evidence type="ECO:0000256" key="4">
    <source>
        <dbReference type="ARBA" id="ARBA00023163"/>
    </source>
</evidence>
<dbReference type="AlphaFoldDB" id="A0A9P8A7Z3"/>
<dbReference type="SMART" id="SM01401">
    <property type="entry name" value="Sds3"/>
    <property type="match status" value="1"/>
</dbReference>
<comment type="caution">
    <text evidence="8">The sequence shown here is derived from an EMBL/GenBank/DDBJ whole genome shotgun (WGS) entry which is preliminary data.</text>
</comment>
<dbReference type="GO" id="GO:0005654">
    <property type="term" value="C:nucleoplasm"/>
    <property type="evidence" value="ECO:0007669"/>
    <property type="project" value="UniProtKB-ARBA"/>
</dbReference>
<name>A0A9P8A7Z3_MORAP</name>
<evidence type="ECO:0000256" key="3">
    <source>
        <dbReference type="ARBA" id="ARBA00023015"/>
    </source>
</evidence>
<reference evidence="8" key="1">
    <citation type="submission" date="2021-07" db="EMBL/GenBank/DDBJ databases">
        <title>Draft genome of Mortierella alpina, strain LL118, isolated from an aspen leaf litter sample.</title>
        <authorList>
            <person name="Yang S."/>
            <person name="Vinatzer B.A."/>
        </authorList>
    </citation>
    <scope>NUCLEOTIDE SEQUENCE</scope>
    <source>
        <strain evidence="8">LL118</strain>
    </source>
</reference>
<keyword evidence="5" id="KW-0539">Nucleus</keyword>
<evidence type="ECO:0000256" key="2">
    <source>
        <dbReference type="ARBA" id="ARBA00022491"/>
    </source>
</evidence>
<protein>
    <recommendedName>
        <fullName evidence="10">Sds3-like-domain-containing protein</fullName>
    </recommendedName>
</protein>
<dbReference type="GO" id="GO:0010468">
    <property type="term" value="P:regulation of gene expression"/>
    <property type="evidence" value="ECO:0007669"/>
    <property type="project" value="UniProtKB-ARBA"/>
</dbReference>
<organism evidence="8 9">
    <name type="scientific">Mortierella alpina</name>
    <name type="common">Oleaginous fungus</name>
    <name type="synonym">Mortierella renispora</name>
    <dbReference type="NCBI Taxonomy" id="64518"/>
    <lineage>
        <taxon>Eukaryota</taxon>
        <taxon>Fungi</taxon>
        <taxon>Fungi incertae sedis</taxon>
        <taxon>Mucoromycota</taxon>
        <taxon>Mortierellomycotina</taxon>
        <taxon>Mortierellomycetes</taxon>
        <taxon>Mortierellales</taxon>
        <taxon>Mortierellaceae</taxon>
        <taxon>Mortierella</taxon>
    </lineage>
</organism>
<evidence type="ECO:0000256" key="1">
    <source>
        <dbReference type="ARBA" id="ARBA00004123"/>
    </source>
</evidence>
<keyword evidence="6" id="KW-0175">Coiled coil</keyword>
<comment type="subcellular location">
    <subcellularLocation>
        <location evidence="1">Nucleus</location>
    </subcellularLocation>
</comment>
<dbReference type="EMBL" id="JAIFTL010000041">
    <property type="protein sequence ID" value="KAG9325385.1"/>
    <property type="molecule type" value="Genomic_DNA"/>
</dbReference>
<feature type="compositionally biased region" description="Low complexity" evidence="7">
    <location>
        <begin position="54"/>
        <end position="73"/>
    </location>
</feature>
<dbReference type="Proteomes" id="UP000717515">
    <property type="component" value="Unassembled WGS sequence"/>
</dbReference>
<dbReference type="Pfam" id="PF08598">
    <property type="entry name" value="Sds3"/>
    <property type="match status" value="1"/>
</dbReference>
<gene>
    <name evidence="8" type="ORF">KVV02_002621</name>
</gene>
<dbReference type="InterPro" id="IPR013907">
    <property type="entry name" value="Sds3"/>
</dbReference>
<dbReference type="PANTHER" id="PTHR21964">
    <property type="entry name" value="BREAST CANCER METASTASIS-SUPPRESSOR 1"/>
    <property type="match status" value="1"/>
</dbReference>
<feature type="coiled-coil region" evidence="6">
    <location>
        <begin position="184"/>
        <end position="211"/>
    </location>
</feature>
<evidence type="ECO:0008006" key="10">
    <source>
        <dbReference type="Google" id="ProtNLM"/>
    </source>
</evidence>
<evidence type="ECO:0000313" key="9">
    <source>
        <dbReference type="Proteomes" id="UP000717515"/>
    </source>
</evidence>